<evidence type="ECO:0000256" key="11">
    <source>
        <dbReference type="SAM" id="SignalP"/>
    </source>
</evidence>
<dbReference type="PROSITE" id="PS50835">
    <property type="entry name" value="IG_LIKE"/>
    <property type="match status" value="2"/>
</dbReference>
<evidence type="ECO:0000256" key="7">
    <source>
        <dbReference type="ARBA" id="ARBA00023157"/>
    </source>
</evidence>
<feature type="domain" description="Ig-like" evidence="12">
    <location>
        <begin position="164"/>
        <end position="265"/>
    </location>
</feature>
<dbReference type="Pfam" id="PF07686">
    <property type="entry name" value="V-set"/>
    <property type="match status" value="2"/>
</dbReference>
<feature type="chain" id="PRO_5003445131" description="Ig-like domain-containing protein" evidence="11">
    <location>
        <begin position="22"/>
        <end position="306"/>
    </location>
</feature>
<evidence type="ECO:0000256" key="8">
    <source>
        <dbReference type="ARBA" id="ARBA00023170"/>
    </source>
</evidence>
<dbReference type="InterPro" id="IPR007110">
    <property type="entry name" value="Ig-like_dom"/>
</dbReference>
<evidence type="ECO:0000313" key="14">
    <source>
        <dbReference type="Proteomes" id="UP000001075"/>
    </source>
</evidence>
<dbReference type="PaxDb" id="10029-XP_007626255.1"/>
<keyword evidence="10" id="KW-1279">T cell receptor</keyword>
<evidence type="ECO:0000256" key="9">
    <source>
        <dbReference type="ARBA" id="ARBA00023319"/>
    </source>
</evidence>
<dbReference type="PANTHER" id="PTHR19343">
    <property type="entry name" value="T CELL RECEPTOR ALPHA VARIABLE 1-2"/>
    <property type="match status" value="1"/>
</dbReference>
<dbReference type="InterPro" id="IPR036179">
    <property type="entry name" value="Ig-like_dom_sf"/>
</dbReference>
<dbReference type="AlphaFoldDB" id="G3IBQ1"/>
<dbReference type="InParanoid" id="G3IBQ1"/>
<name>G3IBQ1_CRIGR</name>
<gene>
    <name evidence="13" type="ORF">I79_021082</name>
</gene>
<evidence type="ECO:0000256" key="2">
    <source>
        <dbReference type="ARBA" id="ARBA00022475"/>
    </source>
</evidence>
<dbReference type="GO" id="GO:0002250">
    <property type="term" value="P:adaptive immune response"/>
    <property type="evidence" value="ECO:0007669"/>
    <property type="project" value="UniProtKB-KW"/>
</dbReference>
<dbReference type="SUPFAM" id="SSF48726">
    <property type="entry name" value="Immunoglobulin"/>
    <property type="match status" value="2"/>
</dbReference>
<sequence length="306" mass="34190">MNKFLRVSLVILWLQLARIKSQQEKETPQALSTQEGENVTMNCSYKAYSAVVQWYKQDSDRGPVLLILMRSNEREKQSGRLKATFDASTQSSSLSITAARPEDTAAYFCATDAQCTDGTCSTDTNPQSCFLDPNSGCNVARVVTSLGRAESSRMLECQAASMAQKVTQAQNSISVMEKKTVTLDCGYETRESTYYLFWYKQTTSGEMVFLIRQESYKEENATKGRYSLNFQNSESSIRLIITAAQIEDSAVYFCAMREGTVAEVSTRAPQKPQPDGGSEERLCRQGEVEPVAALERGWQEALVQFM</sequence>
<keyword evidence="7" id="KW-1015">Disulfide bond</keyword>
<evidence type="ECO:0000256" key="1">
    <source>
        <dbReference type="ARBA" id="ARBA00004236"/>
    </source>
</evidence>
<keyword evidence="9" id="KW-0393">Immunoglobulin domain</keyword>
<keyword evidence="2" id="KW-1003">Cell membrane</keyword>
<dbReference type="eggNOG" id="ENOG502S884">
    <property type="taxonomic scope" value="Eukaryota"/>
</dbReference>
<dbReference type="PANTHER" id="PTHR19343:SF9">
    <property type="entry name" value="IG-LIKE DOMAIN-CONTAINING PROTEIN"/>
    <property type="match status" value="1"/>
</dbReference>
<evidence type="ECO:0000256" key="4">
    <source>
        <dbReference type="ARBA" id="ARBA00022859"/>
    </source>
</evidence>
<reference evidence="14" key="1">
    <citation type="journal article" date="2011" name="Nat. Biotechnol.">
        <title>The genomic sequence of the Chinese hamster ovary (CHO)-K1 cell line.</title>
        <authorList>
            <person name="Xu X."/>
            <person name="Nagarajan H."/>
            <person name="Lewis N.E."/>
            <person name="Pan S."/>
            <person name="Cai Z."/>
            <person name="Liu X."/>
            <person name="Chen W."/>
            <person name="Xie M."/>
            <person name="Wang W."/>
            <person name="Hammond S."/>
            <person name="Andersen M.R."/>
            <person name="Neff N."/>
            <person name="Passarelli B."/>
            <person name="Koh W."/>
            <person name="Fan H.C."/>
            <person name="Wang J."/>
            <person name="Gui Y."/>
            <person name="Lee K.H."/>
            <person name="Betenbaugh M.J."/>
            <person name="Quake S.R."/>
            <person name="Famili I."/>
            <person name="Palsson B.O."/>
            <person name="Wang J."/>
        </authorList>
    </citation>
    <scope>NUCLEOTIDE SEQUENCE [LARGE SCALE GENOMIC DNA]</scope>
    <source>
        <strain evidence="14">CHO K1 cell line</strain>
    </source>
</reference>
<keyword evidence="3 11" id="KW-0732">Signal</keyword>
<accession>G3IBQ1</accession>
<dbReference type="InterPro" id="IPR003599">
    <property type="entry name" value="Ig_sub"/>
</dbReference>
<dbReference type="GO" id="GO:0042605">
    <property type="term" value="F:peptide antigen binding"/>
    <property type="evidence" value="ECO:0007669"/>
    <property type="project" value="TreeGrafter"/>
</dbReference>
<dbReference type="SMART" id="SM00409">
    <property type="entry name" value="IG"/>
    <property type="match status" value="2"/>
</dbReference>
<evidence type="ECO:0000259" key="12">
    <source>
        <dbReference type="PROSITE" id="PS50835"/>
    </source>
</evidence>
<dbReference type="EMBL" id="JH001844">
    <property type="protein sequence ID" value="EGV97175.1"/>
    <property type="molecule type" value="Genomic_DNA"/>
</dbReference>
<dbReference type="InterPro" id="IPR013106">
    <property type="entry name" value="Ig_V-set"/>
</dbReference>
<evidence type="ECO:0000256" key="5">
    <source>
        <dbReference type="ARBA" id="ARBA00023130"/>
    </source>
</evidence>
<dbReference type="InterPro" id="IPR051006">
    <property type="entry name" value="TCR_variable_domain"/>
</dbReference>
<evidence type="ECO:0000313" key="13">
    <source>
        <dbReference type="EMBL" id="EGV97175.1"/>
    </source>
</evidence>
<dbReference type="SMART" id="SM00406">
    <property type="entry name" value="IGv"/>
    <property type="match status" value="2"/>
</dbReference>
<protein>
    <recommendedName>
        <fullName evidence="12">Ig-like domain-containing protein</fullName>
    </recommendedName>
</protein>
<keyword evidence="8" id="KW-0675">Receptor</keyword>
<dbReference type="Proteomes" id="UP000001075">
    <property type="component" value="Unassembled WGS sequence"/>
</dbReference>
<feature type="signal peptide" evidence="11">
    <location>
        <begin position="1"/>
        <end position="21"/>
    </location>
</feature>
<proteinExistence type="predicted"/>
<dbReference type="FunFam" id="2.60.40.10:FF:000878">
    <property type="entry name" value="T cell receptor alpha variable 38-1"/>
    <property type="match status" value="1"/>
</dbReference>
<dbReference type="Gene3D" id="2.60.40.10">
    <property type="entry name" value="Immunoglobulins"/>
    <property type="match status" value="2"/>
</dbReference>
<evidence type="ECO:0000256" key="10">
    <source>
        <dbReference type="ARBA" id="ARBA00043266"/>
    </source>
</evidence>
<comment type="subcellular location">
    <subcellularLocation>
        <location evidence="1">Cell membrane</location>
    </subcellularLocation>
</comment>
<dbReference type="GO" id="GO:0042101">
    <property type="term" value="C:T cell receptor complex"/>
    <property type="evidence" value="ECO:0007669"/>
    <property type="project" value="UniProtKB-KW"/>
</dbReference>
<keyword evidence="5" id="KW-1064">Adaptive immunity</keyword>
<feature type="domain" description="Ig-like" evidence="12">
    <location>
        <begin position="22"/>
        <end position="109"/>
    </location>
</feature>
<keyword evidence="6" id="KW-0472">Membrane</keyword>
<keyword evidence="4" id="KW-0391">Immunity</keyword>
<organism evidence="13 14">
    <name type="scientific">Cricetulus griseus</name>
    <name type="common">Chinese hamster</name>
    <name type="synonym">Cricetulus barabensis griseus</name>
    <dbReference type="NCBI Taxonomy" id="10029"/>
    <lineage>
        <taxon>Eukaryota</taxon>
        <taxon>Metazoa</taxon>
        <taxon>Chordata</taxon>
        <taxon>Craniata</taxon>
        <taxon>Vertebrata</taxon>
        <taxon>Euteleostomi</taxon>
        <taxon>Mammalia</taxon>
        <taxon>Eutheria</taxon>
        <taxon>Euarchontoglires</taxon>
        <taxon>Glires</taxon>
        <taxon>Rodentia</taxon>
        <taxon>Myomorpha</taxon>
        <taxon>Muroidea</taxon>
        <taxon>Cricetidae</taxon>
        <taxon>Cricetinae</taxon>
        <taxon>Cricetulus</taxon>
    </lineage>
</organism>
<dbReference type="STRING" id="10029.G3IBQ1"/>
<dbReference type="InterPro" id="IPR013783">
    <property type="entry name" value="Ig-like_fold"/>
</dbReference>
<evidence type="ECO:0000256" key="3">
    <source>
        <dbReference type="ARBA" id="ARBA00022729"/>
    </source>
</evidence>
<evidence type="ECO:0000256" key="6">
    <source>
        <dbReference type="ARBA" id="ARBA00023136"/>
    </source>
</evidence>